<organism evidence="5 6">
    <name type="scientific">Rubrobacter marinus</name>
    <dbReference type="NCBI Taxonomy" id="2653852"/>
    <lineage>
        <taxon>Bacteria</taxon>
        <taxon>Bacillati</taxon>
        <taxon>Actinomycetota</taxon>
        <taxon>Rubrobacteria</taxon>
        <taxon>Rubrobacterales</taxon>
        <taxon>Rubrobacteraceae</taxon>
        <taxon>Rubrobacter</taxon>
    </lineage>
</organism>
<protein>
    <submittedName>
        <fullName evidence="5">AMP-binding protein</fullName>
    </submittedName>
</protein>
<dbReference type="Gene3D" id="3.40.50.12780">
    <property type="entry name" value="N-terminal domain of ligase-like"/>
    <property type="match status" value="1"/>
</dbReference>
<keyword evidence="2" id="KW-0436">Ligase</keyword>
<dbReference type="PANTHER" id="PTHR43767">
    <property type="entry name" value="LONG-CHAIN-FATTY-ACID--COA LIGASE"/>
    <property type="match status" value="1"/>
</dbReference>
<dbReference type="AlphaFoldDB" id="A0A6G8Q099"/>
<evidence type="ECO:0000313" key="5">
    <source>
        <dbReference type="EMBL" id="QIN79875.1"/>
    </source>
</evidence>
<accession>A0A6G8Q099</accession>
<dbReference type="GO" id="GO:0016878">
    <property type="term" value="F:acid-thiol ligase activity"/>
    <property type="evidence" value="ECO:0007669"/>
    <property type="project" value="UniProtKB-ARBA"/>
</dbReference>
<dbReference type="InterPro" id="IPR050237">
    <property type="entry name" value="ATP-dep_AMP-bd_enzyme"/>
</dbReference>
<dbReference type="CDD" id="cd05936">
    <property type="entry name" value="FC-FACS_FadD_like"/>
    <property type="match status" value="1"/>
</dbReference>
<dbReference type="FunFam" id="3.30.300.30:FF:000008">
    <property type="entry name" value="2,3-dihydroxybenzoate-AMP ligase"/>
    <property type="match status" value="1"/>
</dbReference>
<dbReference type="InterPro" id="IPR025110">
    <property type="entry name" value="AMP-bd_C"/>
</dbReference>
<feature type="domain" description="AMP-binding enzyme C-terminal" evidence="4">
    <location>
        <begin position="470"/>
        <end position="545"/>
    </location>
</feature>
<evidence type="ECO:0000259" key="3">
    <source>
        <dbReference type="Pfam" id="PF00501"/>
    </source>
</evidence>
<dbReference type="InterPro" id="IPR045851">
    <property type="entry name" value="AMP-bd_C_sf"/>
</dbReference>
<reference evidence="5 6" key="1">
    <citation type="submission" date="2019-10" db="EMBL/GenBank/DDBJ databases">
        <title>Rubrobacter sp nov SCSIO 52915 isolated from a deep-sea sediment in the South China Sea.</title>
        <authorList>
            <person name="Chen R.W."/>
        </authorList>
    </citation>
    <scope>NUCLEOTIDE SEQUENCE [LARGE SCALE GENOMIC DNA]</scope>
    <source>
        <strain evidence="5 6">SCSIO 52915</strain>
    </source>
</reference>
<evidence type="ECO:0000259" key="4">
    <source>
        <dbReference type="Pfam" id="PF13193"/>
    </source>
</evidence>
<dbReference type="RefSeq" id="WP_166397550.1">
    <property type="nucleotide sequence ID" value="NZ_CP045121.1"/>
</dbReference>
<dbReference type="Pfam" id="PF13193">
    <property type="entry name" value="AMP-binding_C"/>
    <property type="match status" value="1"/>
</dbReference>
<name>A0A6G8Q099_9ACTN</name>
<dbReference type="PROSITE" id="PS00455">
    <property type="entry name" value="AMP_BINDING"/>
    <property type="match status" value="1"/>
</dbReference>
<proteinExistence type="inferred from homology"/>
<dbReference type="Pfam" id="PF00501">
    <property type="entry name" value="AMP-binding"/>
    <property type="match status" value="1"/>
</dbReference>
<dbReference type="KEGG" id="rmar:GBA65_16580"/>
<evidence type="ECO:0000313" key="6">
    <source>
        <dbReference type="Proteomes" id="UP000502706"/>
    </source>
</evidence>
<feature type="domain" description="AMP-dependent synthetase/ligase" evidence="3">
    <location>
        <begin position="34"/>
        <end position="420"/>
    </location>
</feature>
<keyword evidence="6" id="KW-1185">Reference proteome</keyword>
<dbReference type="InterPro" id="IPR000873">
    <property type="entry name" value="AMP-dep_synth/lig_dom"/>
</dbReference>
<dbReference type="Gene3D" id="3.30.300.30">
    <property type="match status" value="1"/>
</dbReference>
<dbReference type="SUPFAM" id="SSF56801">
    <property type="entry name" value="Acetyl-CoA synthetase-like"/>
    <property type="match status" value="1"/>
</dbReference>
<evidence type="ECO:0000256" key="1">
    <source>
        <dbReference type="ARBA" id="ARBA00006432"/>
    </source>
</evidence>
<dbReference type="EMBL" id="CP045121">
    <property type="protein sequence ID" value="QIN79875.1"/>
    <property type="molecule type" value="Genomic_DNA"/>
</dbReference>
<dbReference type="InterPro" id="IPR020845">
    <property type="entry name" value="AMP-binding_CS"/>
</dbReference>
<comment type="similarity">
    <text evidence="1">Belongs to the ATP-dependent AMP-binding enzyme family.</text>
</comment>
<sequence>MSFSAYDRKPWLKAYPEGVPEELPPPGGSMVDLFEASARRAPERDAVRYFDATLSYGELDDLANRFAALLAARGVGEGDRVAVYMQNNPQFLVAQYGAWKRGSIVVPINPMLKARELEYHLNDSGARALVALEGLYEGVAASVVRGTSVEHVLTTSELDFLPEGDLPAPCGRTEATPRGTEDLMEALRATEPDGAARVPVSPDDTAYLVYTSGTTGKPKGAVEKHLNIAYNAEVYRTWMQIGDEDSVFGVAPLFHITGLVGHAALAGAAGIPLVLLHRFEASEALRLIEKWRPTFTVGAITAFIALMNSPESEGRDLSSLEKCYSGGAPIAPSITEQFEEKFGVYIHNIYGLTESNSPTHATPLGARAPVDEGTGALSIGVPVPGCEARLVSVEDASEAVPVGESGEFAARGPMIFSGYWNKPEETERAFHDGYFLTGDVAVMDEDGWFYIVDRKKDMINVSGYKVWPREVEDVLYTHPDVKEAAVVGVPDEYRGESVRAFVALKEGDGVTEDDLISYAKERMADYKYPRSIRFLDEVPKTATGKFLRRELRDEAR</sequence>
<dbReference type="Proteomes" id="UP000502706">
    <property type="component" value="Chromosome"/>
</dbReference>
<evidence type="ECO:0000256" key="2">
    <source>
        <dbReference type="ARBA" id="ARBA00022598"/>
    </source>
</evidence>
<dbReference type="PANTHER" id="PTHR43767:SF1">
    <property type="entry name" value="NONRIBOSOMAL PEPTIDE SYNTHASE PES1 (EUROFUNG)-RELATED"/>
    <property type="match status" value="1"/>
</dbReference>
<gene>
    <name evidence="5" type="ORF">GBA65_16580</name>
</gene>
<dbReference type="InterPro" id="IPR042099">
    <property type="entry name" value="ANL_N_sf"/>
</dbReference>